<dbReference type="EMBL" id="CAJHJT010000012">
    <property type="protein sequence ID" value="CAD6996658.1"/>
    <property type="molecule type" value="Genomic_DNA"/>
</dbReference>
<proteinExistence type="predicted"/>
<reference evidence="1" key="1">
    <citation type="submission" date="2020-11" db="EMBL/GenBank/DDBJ databases">
        <authorList>
            <person name="Whitehead M."/>
        </authorList>
    </citation>
    <scope>NUCLEOTIDE SEQUENCE</scope>
    <source>
        <strain evidence="1">EGII</strain>
    </source>
</reference>
<name>A0A811UE87_CERCA</name>
<organism evidence="1 2">
    <name type="scientific">Ceratitis capitata</name>
    <name type="common">Mediterranean fruit fly</name>
    <name type="synonym">Tephritis capitata</name>
    <dbReference type="NCBI Taxonomy" id="7213"/>
    <lineage>
        <taxon>Eukaryota</taxon>
        <taxon>Metazoa</taxon>
        <taxon>Ecdysozoa</taxon>
        <taxon>Arthropoda</taxon>
        <taxon>Hexapoda</taxon>
        <taxon>Insecta</taxon>
        <taxon>Pterygota</taxon>
        <taxon>Neoptera</taxon>
        <taxon>Endopterygota</taxon>
        <taxon>Diptera</taxon>
        <taxon>Brachycera</taxon>
        <taxon>Muscomorpha</taxon>
        <taxon>Tephritoidea</taxon>
        <taxon>Tephritidae</taxon>
        <taxon>Ceratitis</taxon>
        <taxon>Ceratitis</taxon>
    </lineage>
</organism>
<keyword evidence="2" id="KW-1185">Reference proteome</keyword>
<dbReference type="AlphaFoldDB" id="A0A811UE87"/>
<comment type="caution">
    <text evidence="1">The sequence shown here is derived from an EMBL/GenBank/DDBJ whole genome shotgun (WGS) entry which is preliminary data.</text>
</comment>
<protein>
    <submittedName>
        <fullName evidence="1">(Mediterranean fruit fly) hypothetical protein</fullName>
    </submittedName>
</protein>
<dbReference type="Proteomes" id="UP000606786">
    <property type="component" value="Unassembled WGS sequence"/>
</dbReference>
<evidence type="ECO:0000313" key="1">
    <source>
        <dbReference type="EMBL" id="CAD6996658.1"/>
    </source>
</evidence>
<evidence type="ECO:0000313" key="2">
    <source>
        <dbReference type="Proteomes" id="UP000606786"/>
    </source>
</evidence>
<gene>
    <name evidence="1" type="ORF">CCAP1982_LOCUS5342</name>
</gene>
<accession>A0A811UE87</accession>
<feature type="non-terminal residue" evidence="1">
    <location>
        <position position="1"/>
    </location>
</feature>
<sequence length="61" mass="6807">LHQNSTLRLVDIAVSADFMILECGAHKIDCSEGCTKSHFVHVIPCSEEKRVTEEPSVNMLH</sequence>